<dbReference type="EC" id="2.7.11.1" evidence="1"/>
<dbReference type="PANTHER" id="PTHR43289">
    <property type="entry name" value="MITOGEN-ACTIVATED PROTEIN KINASE KINASE KINASE 20-RELATED"/>
    <property type="match status" value="1"/>
</dbReference>
<dbReference type="Proteomes" id="UP001501237">
    <property type="component" value="Unassembled WGS sequence"/>
</dbReference>
<keyword evidence="3" id="KW-0808">Transferase</keyword>
<keyword evidence="4 7" id="KW-0547">Nucleotide-binding</keyword>
<evidence type="ECO:0000256" key="2">
    <source>
        <dbReference type="ARBA" id="ARBA00022527"/>
    </source>
</evidence>
<protein>
    <recommendedName>
        <fullName evidence="1">non-specific serine/threonine protein kinase</fullName>
        <ecNumber evidence="1">2.7.11.1</ecNumber>
    </recommendedName>
</protein>
<dbReference type="SUPFAM" id="SSF56112">
    <property type="entry name" value="Protein kinase-like (PK-like)"/>
    <property type="match status" value="1"/>
</dbReference>
<dbReference type="SMART" id="SM00220">
    <property type="entry name" value="S_TKc"/>
    <property type="match status" value="1"/>
</dbReference>
<keyword evidence="10" id="KW-1185">Reference proteome</keyword>
<sequence>MTPLSVVKAPGYLVEKRIGRGAFADVLRARHEASRRTVALKVLREQPDDAQRLRFAREFAAARRLSGHPNVVELLAHGELEDGRPYLVTEYCEAGSLADRLAGAGPLPLAEVVPLAVKVAEALAEAHGAGILHRDIKPANLLVTRDEPAALADFGIAALTSDDAAPPRAATPAYAPPELLDADYRGPTPAGDVYSLGATLYALLSGRPPHHPGRPLPAYALRSHYVHARETPIPPLPDVPEPVMAVLHRSLHRDPAARYATAAGFRDALRDCPTRRG</sequence>
<evidence type="ECO:0000313" key="9">
    <source>
        <dbReference type="EMBL" id="GAA3216340.1"/>
    </source>
</evidence>
<reference evidence="10" key="1">
    <citation type="journal article" date="2019" name="Int. J. Syst. Evol. Microbiol.">
        <title>The Global Catalogue of Microorganisms (GCM) 10K type strain sequencing project: providing services to taxonomists for standard genome sequencing and annotation.</title>
        <authorList>
            <consortium name="The Broad Institute Genomics Platform"/>
            <consortium name="The Broad Institute Genome Sequencing Center for Infectious Disease"/>
            <person name="Wu L."/>
            <person name="Ma J."/>
        </authorList>
    </citation>
    <scope>NUCLEOTIDE SEQUENCE [LARGE SCALE GENOMIC DNA]</scope>
    <source>
        <strain evidence="10">JCM 9377</strain>
    </source>
</reference>
<evidence type="ECO:0000256" key="1">
    <source>
        <dbReference type="ARBA" id="ARBA00012513"/>
    </source>
</evidence>
<dbReference type="InterPro" id="IPR011009">
    <property type="entry name" value="Kinase-like_dom_sf"/>
</dbReference>
<organism evidence="9 10">
    <name type="scientific">Actinocorallia longicatena</name>
    <dbReference type="NCBI Taxonomy" id="111803"/>
    <lineage>
        <taxon>Bacteria</taxon>
        <taxon>Bacillati</taxon>
        <taxon>Actinomycetota</taxon>
        <taxon>Actinomycetes</taxon>
        <taxon>Streptosporangiales</taxon>
        <taxon>Thermomonosporaceae</taxon>
        <taxon>Actinocorallia</taxon>
    </lineage>
</organism>
<dbReference type="PROSITE" id="PS50011">
    <property type="entry name" value="PROTEIN_KINASE_DOM"/>
    <property type="match status" value="1"/>
</dbReference>
<keyword evidence="5" id="KW-0418">Kinase</keyword>
<evidence type="ECO:0000259" key="8">
    <source>
        <dbReference type="PROSITE" id="PS50011"/>
    </source>
</evidence>
<dbReference type="InterPro" id="IPR008271">
    <property type="entry name" value="Ser/Thr_kinase_AS"/>
</dbReference>
<keyword evidence="6 7" id="KW-0067">ATP-binding</keyword>
<dbReference type="Pfam" id="PF00069">
    <property type="entry name" value="Pkinase"/>
    <property type="match status" value="1"/>
</dbReference>
<dbReference type="EMBL" id="BAAAUV010000008">
    <property type="protein sequence ID" value="GAA3216340.1"/>
    <property type="molecule type" value="Genomic_DNA"/>
</dbReference>
<feature type="domain" description="Protein kinase" evidence="8">
    <location>
        <begin position="12"/>
        <end position="270"/>
    </location>
</feature>
<dbReference type="InterPro" id="IPR000719">
    <property type="entry name" value="Prot_kinase_dom"/>
</dbReference>
<comment type="caution">
    <text evidence="9">The sequence shown here is derived from an EMBL/GenBank/DDBJ whole genome shotgun (WGS) entry which is preliminary data.</text>
</comment>
<dbReference type="InterPro" id="IPR017441">
    <property type="entry name" value="Protein_kinase_ATP_BS"/>
</dbReference>
<dbReference type="Gene3D" id="1.10.510.10">
    <property type="entry name" value="Transferase(Phosphotransferase) domain 1"/>
    <property type="match status" value="1"/>
</dbReference>
<keyword evidence="2" id="KW-0723">Serine/threonine-protein kinase</keyword>
<proteinExistence type="predicted"/>
<dbReference type="PROSITE" id="PS00108">
    <property type="entry name" value="PROTEIN_KINASE_ST"/>
    <property type="match status" value="1"/>
</dbReference>
<feature type="binding site" evidence="7">
    <location>
        <position position="41"/>
    </location>
    <ligand>
        <name>ATP</name>
        <dbReference type="ChEBI" id="CHEBI:30616"/>
    </ligand>
</feature>
<dbReference type="PROSITE" id="PS00107">
    <property type="entry name" value="PROTEIN_KINASE_ATP"/>
    <property type="match status" value="1"/>
</dbReference>
<evidence type="ECO:0000256" key="5">
    <source>
        <dbReference type="ARBA" id="ARBA00022777"/>
    </source>
</evidence>
<dbReference type="RefSeq" id="WP_344829906.1">
    <property type="nucleotide sequence ID" value="NZ_BAAAUV010000008.1"/>
</dbReference>
<gene>
    <name evidence="9" type="ORF">GCM10010468_38350</name>
</gene>
<evidence type="ECO:0000256" key="4">
    <source>
        <dbReference type="ARBA" id="ARBA00022741"/>
    </source>
</evidence>
<evidence type="ECO:0000256" key="3">
    <source>
        <dbReference type="ARBA" id="ARBA00022679"/>
    </source>
</evidence>
<accession>A0ABP6QBT4</accession>
<evidence type="ECO:0000313" key="10">
    <source>
        <dbReference type="Proteomes" id="UP001501237"/>
    </source>
</evidence>
<evidence type="ECO:0000256" key="7">
    <source>
        <dbReference type="PROSITE-ProRule" id="PRU10141"/>
    </source>
</evidence>
<evidence type="ECO:0000256" key="6">
    <source>
        <dbReference type="ARBA" id="ARBA00022840"/>
    </source>
</evidence>
<dbReference type="CDD" id="cd14014">
    <property type="entry name" value="STKc_PknB_like"/>
    <property type="match status" value="1"/>
</dbReference>
<dbReference type="PANTHER" id="PTHR43289:SF6">
    <property type="entry name" value="SERINE_THREONINE-PROTEIN KINASE NEKL-3"/>
    <property type="match status" value="1"/>
</dbReference>
<name>A0ABP6QBT4_9ACTN</name>